<dbReference type="AlphaFoldDB" id="A0A540WPA4"/>
<accession>A0A540WPA4</accession>
<proteinExistence type="predicted"/>
<sequence>MLSCRLPRGGPRPVSLAKKLNLKQDMKARVLGKPKGVDLDDVVTTSSVKAEGLLLFVTRMEDVDAKCAPVIAAAKEDRVAWVAYPKAGQLDTDLNRDILARRLEQEGIQAVRQVAIDTVWSALRFRPGT</sequence>
<keyword evidence="2" id="KW-1185">Reference proteome</keyword>
<evidence type="ECO:0008006" key="3">
    <source>
        <dbReference type="Google" id="ProtNLM"/>
    </source>
</evidence>
<comment type="caution">
    <text evidence="1">The sequence shown here is derived from an EMBL/GenBank/DDBJ whole genome shotgun (WGS) entry which is preliminary data.</text>
</comment>
<evidence type="ECO:0000313" key="1">
    <source>
        <dbReference type="EMBL" id="TQF10820.1"/>
    </source>
</evidence>
<evidence type="ECO:0000313" key="2">
    <source>
        <dbReference type="Proteomes" id="UP000315369"/>
    </source>
</evidence>
<organism evidence="1 2">
    <name type="scientific">Myxococcus llanfairpwllgwyngyllgogerychwyrndrobwllllantysiliogogogochensis</name>
    <dbReference type="NCBI Taxonomy" id="2590453"/>
    <lineage>
        <taxon>Bacteria</taxon>
        <taxon>Pseudomonadati</taxon>
        <taxon>Myxococcota</taxon>
        <taxon>Myxococcia</taxon>
        <taxon>Myxococcales</taxon>
        <taxon>Cystobacterineae</taxon>
        <taxon>Myxococcaceae</taxon>
        <taxon>Myxococcus</taxon>
    </lineage>
</organism>
<gene>
    <name evidence="1" type="ORF">FJV41_37520</name>
</gene>
<dbReference type="EMBL" id="VIFM01000227">
    <property type="protein sequence ID" value="TQF10820.1"/>
    <property type="molecule type" value="Genomic_DNA"/>
</dbReference>
<dbReference type="Proteomes" id="UP000315369">
    <property type="component" value="Unassembled WGS sequence"/>
</dbReference>
<reference evidence="1 2" key="1">
    <citation type="submission" date="2019-06" db="EMBL/GenBank/DDBJ databases">
        <authorList>
            <person name="Livingstone P."/>
            <person name="Whitworth D."/>
        </authorList>
    </citation>
    <scope>NUCLEOTIDE SEQUENCE [LARGE SCALE GENOMIC DNA]</scope>
    <source>
        <strain evidence="1 2">AM401</strain>
    </source>
</reference>
<protein>
    <recommendedName>
        <fullName evidence="3">DUF3052 domain-containing protein</fullName>
    </recommendedName>
</protein>
<dbReference type="OrthoDB" id="9800461at2"/>
<name>A0A540WPA4_9BACT</name>